<dbReference type="GO" id="GO:0004828">
    <property type="term" value="F:serine-tRNA ligase activity"/>
    <property type="evidence" value="ECO:0007669"/>
    <property type="project" value="UniProtKB-EC"/>
</dbReference>
<evidence type="ECO:0000313" key="12">
    <source>
        <dbReference type="Proteomes" id="UP000193411"/>
    </source>
</evidence>
<dbReference type="Pfam" id="PF00587">
    <property type="entry name" value="tRNA-synt_2b"/>
    <property type="match status" value="1"/>
</dbReference>
<feature type="binding site" evidence="7">
    <location>
        <position position="348"/>
    </location>
    <ligand>
        <name>L-serine</name>
        <dbReference type="ChEBI" id="CHEBI:33384"/>
    </ligand>
</feature>
<evidence type="ECO:0000256" key="7">
    <source>
        <dbReference type="PIRSR" id="PIRSR001529-1"/>
    </source>
</evidence>
<dbReference type="Proteomes" id="UP000193411">
    <property type="component" value="Unassembled WGS sequence"/>
</dbReference>
<evidence type="ECO:0000256" key="5">
    <source>
        <dbReference type="ARBA" id="ARBA00023146"/>
    </source>
</evidence>
<dbReference type="InterPro" id="IPR042103">
    <property type="entry name" value="SerRS_1_N_sf"/>
</dbReference>
<evidence type="ECO:0000259" key="10">
    <source>
        <dbReference type="PROSITE" id="PS50862"/>
    </source>
</evidence>
<gene>
    <name evidence="11" type="ORF">BCR44DRAFT_1437042</name>
</gene>
<dbReference type="Gene3D" id="1.10.287.40">
    <property type="entry name" value="Serine-tRNA synthetase, tRNA binding domain"/>
    <property type="match status" value="1"/>
</dbReference>
<dbReference type="STRING" id="765915.A0A1Y2HHJ4"/>
<dbReference type="NCBIfam" id="TIGR00414">
    <property type="entry name" value="serS"/>
    <property type="match status" value="1"/>
</dbReference>
<sequence>MIQTKITCSALKRSLSVPAALRYSTSAPVHLARSSPVRVANSATHIPARPSLNLKAIAADPHKYQRNAELRNATGVDAHKTAALYAQWGQTKYQLQSLQQQANDVAKEIKHLAKAGNKDAMTSLRNQGSELKAQVKDLSKQVADVEAALFAEAVHIPNFSEPDVPIGPESNAKLIDLLGSKPAHTFPPKDHVTLATHLDLIDLPAGAKVTGTSFYYLKNAGALLELALAQLATQIAIRHGFTPISPPDVVKRSVSAACGFHPRDPRQTQNYSVVHHAEAASAADSPDALVLAATAEIPLAGMHANSEIPRAALPRMYVAFGRAFRAESGARGADTRGLYRVHQFSKVELFALTEPTAAASKAVWEAIMCVQRDMMQALELHARVLLMPTEELGAAAARKVDMEAYMPGRGAMGVGEWGEVSSMSACTDYQARRLGIRTEQAPGKAVGSEARPFVYTLNGTAAAIPRLIVAILEQHQREDGSVYVPKALRPWLGVDVLQPPEA</sequence>
<dbReference type="InterPro" id="IPR010978">
    <property type="entry name" value="tRNA-bd_arm"/>
</dbReference>
<dbReference type="Pfam" id="PF02403">
    <property type="entry name" value="Seryl_tRNA_N"/>
    <property type="match status" value="1"/>
</dbReference>
<evidence type="ECO:0000256" key="4">
    <source>
        <dbReference type="ARBA" id="ARBA00022840"/>
    </source>
</evidence>
<organism evidence="11 12">
    <name type="scientific">Catenaria anguillulae PL171</name>
    <dbReference type="NCBI Taxonomy" id="765915"/>
    <lineage>
        <taxon>Eukaryota</taxon>
        <taxon>Fungi</taxon>
        <taxon>Fungi incertae sedis</taxon>
        <taxon>Blastocladiomycota</taxon>
        <taxon>Blastocladiomycetes</taxon>
        <taxon>Blastocladiales</taxon>
        <taxon>Catenariaceae</taxon>
        <taxon>Catenaria</taxon>
    </lineage>
</organism>
<keyword evidence="5" id="KW-0030">Aminoacyl-tRNA synthetase</keyword>
<feature type="binding site" evidence="7">
    <location>
        <position position="294"/>
    </location>
    <ligand>
        <name>L-serine</name>
        <dbReference type="ChEBI" id="CHEBI:33384"/>
    </ligand>
</feature>
<keyword evidence="9" id="KW-0175">Coiled coil</keyword>
<dbReference type="GO" id="GO:0005524">
    <property type="term" value="F:ATP binding"/>
    <property type="evidence" value="ECO:0007669"/>
    <property type="project" value="UniProtKB-KW"/>
</dbReference>
<keyword evidence="2" id="KW-0436">Ligase</keyword>
<dbReference type="OrthoDB" id="10264585at2759"/>
<dbReference type="PRINTS" id="PR00981">
    <property type="entry name" value="TRNASYNTHSER"/>
</dbReference>
<evidence type="ECO:0000256" key="3">
    <source>
        <dbReference type="ARBA" id="ARBA00022741"/>
    </source>
</evidence>
<dbReference type="SUPFAM" id="SSF46589">
    <property type="entry name" value="tRNA-binding arm"/>
    <property type="match status" value="1"/>
</dbReference>
<feature type="coiled-coil region" evidence="9">
    <location>
        <begin position="95"/>
        <end position="148"/>
    </location>
</feature>
<dbReference type="InterPro" id="IPR015866">
    <property type="entry name" value="Ser-tRNA-synth_1_N"/>
</dbReference>
<evidence type="ECO:0000256" key="9">
    <source>
        <dbReference type="SAM" id="Coils"/>
    </source>
</evidence>
<dbReference type="AlphaFoldDB" id="A0A1Y2HHJ4"/>
<feature type="binding site" evidence="8">
    <location>
        <begin position="325"/>
        <end position="327"/>
    </location>
    <ligand>
        <name>ATP</name>
        <dbReference type="ChEBI" id="CHEBI:30616"/>
    </ligand>
</feature>
<comment type="caution">
    <text evidence="11">The sequence shown here is derived from an EMBL/GenBank/DDBJ whole genome shotgun (WGS) entry which is preliminary data.</text>
</comment>
<name>A0A1Y2HHJ4_9FUNG</name>
<dbReference type="InterPro" id="IPR045864">
    <property type="entry name" value="aa-tRNA-synth_II/BPL/LPL"/>
</dbReference>
<reference evidence="11 12" key="1">
    <citation type="submission" date="2016-07" db="EMBL/GenBank/DDBJ databases">
        <title>Pervasive Adenine N6-methylation of Active Genes in Fungi.</title>
        <authorList>
            <consortium name="DOE Joint Genome Institute"/>
            <person name="Mondo S.J."/>
            <person name="Dannebaum R.O."/>
            <person name="Kuo R.C."/>
            <person name="Labutti K."/>
            <person name="Haridas S."/>
            <person name="Kuo A."/>
            <person name="Salamov A."/>
            <person name="Ahrendt S.R."/>
            <person name="Lipzen A."/>
            <person name="Sullivan W."/>
            <person name="Andreopoulos W.B."/>
            <person name="Clum A."/>
            <person name="Lindquist E."/>
            <person name="Daum C."/>
            <person name="Ramamoorthy G.K."/>
            <person name="Gryganskyi A."/>
            <person name="Culley D."/>
            <person name="Magnuson J.K."/>
            <person name="James T.Y."/>
            <person name="O'Malley M.A."/>
            <person name="Stajich J.E."/>
            <person name="Spatafora J.W."/>
            <person name="Visel A."/>
            <person name="Grigoriev I.V."/>
        </authorList>
    </citation>
    <scope>NUCLEOTIDE SEQUENCE [LARGE SCALE GENOMIC DNA]</scope>
    <source>
        <strain evidence="11 12">PL171</strain>
    </source>
</reference>
<protein>
    <recommendedName>
        <fullName evidence="1">serine--tRNA ligase</fullName>
        <ecNumber evidence="1">6.1.1.11</ecNumber>
    </recommendedName>
    <alternativeName>
        <fullName evidence="6">Seryl-tRNA synthetase</fullName>
    </alternativeName>
</protein>
<keyword evidence="3" id="KW-0547">Nucleotide-binding</keyword>
<feature type="binding site" evidence="8">
    <location>
        <begin position="341"/>
        <end position="344"/>
    </location>
    <ligand>
        <name>ATP</name>
        <dbReference type="ChEBI" id="CHEBI:30616"/>
    </ligand>
</feature>
<feature type="binding site" evidence="8">
    <location>
        <begin position="419"/>
        <end position="422"/>
    </location>
    <ligand>
        <name>ATP</name>
        <dbReference type="ChEBI" id="CHEBI:30616"/>
    </ligand>
</feature>
<evidence type="ECO:0000256" key="6">
    <source>
        <dbReference type="ARBA" id="ARBA00031113"/>
    </source>
</evidence>
<dbReference type="PIRSF" id="PIRSF001529">
    <property type="entry name" value="Ser-tRNA-synth_IIa"/>
    <property type="match status" value="1"/>
</dbReference>
<dbReference type="SUPFAM" id="SSF55681">
    <property type="entry name" value="Class II aaRS and biotin synthetases"/>
    <property type="match status" value="1"/>
</dbReference>
<dbReference type="InterPro" id="IPR002314">
    <property type="entry name" value="aa-tRNA-synt_IIb"/>
</dbReference>
<evidence type="ECO:0000256" key="1">
    <source>
        <dbReference type="ARBA" id="ARBA00012840"/>
    </source>
</evidence>
<dbReference type="GO" id="GO:0006434">
    <property type="term" value="P:seryl-tRNA aminoacylation"/>
    <property type="evidence" value="ECO:0007669"/>
    <property type="project" value="InterPro"/>
</dbReference>
<dbReference type="Gene3D" id="3.30.930.10">
    <property type="entry name" value="Bira Bifunctional Protein, Domain 2"/>
    <property type="match status" value="1"/>
</dbReference>
<feature type="site" description="Important for serine binding" evidence="7">
    <location>
        <position position="460"/>
    </location>
</feature>
<feature type="binding site" evidence="7">
    <location>
        <position position="325"/>
    </location>
    <ligand>
        <name>L-serine</name>
        <dbReference type="ChEBI" id="CHEBI:33384"/>
    </ligand>
</feature>
<feature type="binding site" evidence="7">
    <location>
        <position position="458"/>
    </location>
    <ligand>
        <name>L-serine</name>
        <dbReference type="ChEBI" id="CHEBI:33384"/>
    </ligand>
</feature>
<dbReference type="EC" id="6.1.1.11" evidence="1"/>
<accession>A0A1Y2HHJ4</accession>
<dbReference type="PROSITE" id="PS50862">
    <property type="entry name" value="AA_TRNA_LIGASE_II"/>
    <property type="match status" value="1"/>
</dbReference>
<keyword evidence="4 8" id="KW-0067">ATP-binding</keyword>
<feature type="domain" description="Aminoacyl-transfer RNA synthetases class-II family profile" evidence="10">
    <location>
        <begin position="190"/>
        <end position="485"/>
    </location>
</feature>
<dbReference type="UniPathway" id="UPA00906">
    <property type="reaction ID" value="UER00895"/>
</dbReference>
<proteinExistence type="predicted"/>
<evidence type="ECO:0000256" key="2">
    <source>
        <dbReference type="ARBA" id="ARBA00022598"/>
    </source>
</evidence>
<evidence type="ECO:0000313" key="11">
    <source>
        <dbReference type="EMBL" id="ORZ34068.1"/>
    </source>
</evidence>
<dbReference type="InterPro" id="IPR002317">
    <property type="entry name" value="Ser-tRNA-ligase_type_1"/>
</dbReference>
<keyword evidence="12" id="KW-1185">Reference proteome</keyword>
<dbReference type="EMBL" id="MCFL01000031">
    <property type="protein sequence ID" value="ORZ34068.1"/>
    <property type="molecule type" value="Genomic_DNA"/>
</dbReference>
<dbReference type="PANTHER" id="PTHR11778">
    <property type="entry name" value="SERYL-TRNA SYNTHETASE"/>
    <property type="match status" value="1"/>
</dbReference>
<dbReference type="InterPro" id="IPR006195">
    <property type="entry name" value="aa-tRNA-synth_II"/>
</dbReference>
<evidence type="ECO:0000256" key="8">
    <source>
        <dbReference type="PIRSR" id="PIRSR001529-2"/>
    </source>
</evidence>